<keyword evidence="4" id="KW-1185">Reference proteome</keyword>
<dbReference type="AlphaFoldDB" id="A0A3N1HNA1"/>
<dbReference type="InParanoid" id="A0A3N1HNA1"/>
<dbReference type="CDD" id="cd16936">
    <property type="entry name" value="HATPase_RsbW-like"/>
    <property type="match status" value="1"/>
</dbReference>
<proteinExistence type="predicted"/>
<protein>
    <submittedName>
        <fullName evidence="3">Histidine kinase-like protein</fullName>
    </submittedName>
</protein>
<gene>
    <name evidence="3" type="ORF">EDC03_1590</name>
</gene>
<sequence>MRRGLRGGARVPDALMADARPPDGFAEVTAWDLSTSDDLARIRRELHTELLARGQVESALLQDLQDRVVLVVSELATNALRHGAPPSTVRLLCDAVACLVDVTDTADRAPEMSGGRPLGEGGYGMYLTARLADGVGWYLDTDAKHVWARFAFDGPDTDHRAAQGAVPGPPGL</sequence>
<organism evidence="3 4">
    <name type="scientific">Pseudokineococcus lusitanus</name>
    <dbReference type="NCBI Taxonomy" id="763993"/>
    <lineage>
        <taxon>Bacteria</taxon>
        <taxon>Bacillati</taxon>
        <taxon>Actinomycetota</taxon>
        <taxon>Actinomycetes</taxon>
        <taxon>Kineosporiales</taxon>
        <taxon>Kineosporiaceae</taxon>
        <taxon>Pseudokineococcus</taxon>
    </lineage>
</organism>
<evidence type="ECO:0000313" key="3">
    <source>
        <dbReference type="EMBL" id="ROP43993.1"/>
    </source>
</evidence>
<keyword evidence="3" id="KW-0418">Kinase</keyword>
<dbReference type="PANTHER" id="PTHR35526">
    <property type="entry name" value="ANTI-SIGMA-F FACTOR RSBW-RELATED"/>
    <property type="match status" value="1"/>
</dbReference>
<dbReference type="EMBL" id="RJKN01000003">
    <property type="protein sequence ID" value="ROP43993.1"/>
    <property type="molecule type" value="Genomic_DNA"/>
</dbReference>
<feature type="domain" description="Histidine kinase/HSP90-like ATPase" evidence="2">
    <location>
        <begin position="36"/>
        <end position="149"/>
    </location>
</feature>
<dbReference type="PANTHER" id="PTHR35526:SF3">
    <property type="entry name" value="ANTI-SIGMA-F FACTOR RSBW"/>
    <property type="match status" value="1"/>
</dbReference>
<dbReference type="InterPro" id="IPR036890">
    <property type="entry name" value="HATPase_C_sf"/>
</dbReference>
<dbReference type="GO" id="GO:0004674">
    <property type="term" value="F:protein serine/threonine kinase activity"/>
    <property type="evidence" value="ECO:0007669"/>
    <property type="project" value="UniProtKB-KW"/>
</dbReference>
<reference evidence="3 4" key="1">
    <citation type="journal article" date="2015" name="Stand. Genomic Sci.">
        <title>Genomic Encyclopedia of Bacterial and Archaeal Type Strains, Phase III: the genomes of soil and plant-associated and newly described type strains.</title>
        <authorList>
            <person name="Whitman W.B."/>
            <person name="Woyke T."/>
            <person name="Klenk H.P."/>
            <person name="Zhou Y."/>
            <person name="Lilburn T.G."/>
            <person name="Beck B.J."/>
            <person name="De Vos P."/>
            <person name="Vandamme P."/>
            <person name="Eisen J.A."/>
            <person name="Garrity G."/>
            <person name="Hugenholtz P."/>
            <person name="Kyrpides N.C."/>
        </authorList>
    </citation>
    <scope>NUCLEOTIDE SEQUENCE [LARGE SCALE GENOMIC DNA]</scope>
    <source>
        <strain evidence="3 4">CECT 7306</strain>
    </source>
</reference>
<keyword evidence="1" id="KW-0723">Serine/threonine-protein kinase</keyword>
<evidence type="ECO:0000256" key="1">
    <source>
        <dbReference type="ARBA" id="ARBA00022527"/>
    </source>
</evidence>
<dbReference type="InterPro" id="IPR050267">
    <property type="entry name" value="Anti-sigma-factor_SerPK"/>
</dbReference>
<comment type="caution">
    <text evidence="3">The sequence shown here is derived from an EMBL/GenBank/DDBJ whole genome shotgun (WGS) entry which is preliminary data.</text>
</comment>
<dbReference type="InterPro" id="IPR003594">
    <property type="entry name" value="HATPase_dom"/>
</dbReference>
<dbReference type="Pfam" id="PF13581">
    <property type="entry name" value="HATPase_c_2"/>
    <property type="match status" value="1"/>
</dbReference>
<accession>A0A3N1HNA1</accession>
<dbReference type="Gene3D" id="3.30.565.10">
    <property type="entry name" value="Histidine kinase-like ATPase, C-terminal domain"/>
    <property type="match status" value="1"/>
</dbReference>
<evidence type="ECO:0000259" key="2">
    <source>
        <dbReference type="Pfam" id="PF13581"/>
    </source>
</evidence>
<dbReference type="SUPFAM" id="SSF55874">
    <property type="entry name" value="ATPase domain of HSP90 chaperone/DNA topoisomerase II/histidine kinase"/>
    <property type="match status" value="1"/>
</dbReference>
<keyword evidence="3" id="KW-0808">Transferase</keyword>
<dbReference type="Proteomes" id="UP000276232">
    <property type="component" value="Unassembled WGS sequence"/>
</dbReference>
<evidence type="ECO:0000313" key="4">
    <source>
        <dbReference type="Proteomes" id="UP000276232"/>
    </source>
</evidence>
<name>A0A3N1HNA1_9ACTN</name>